<protein>
    <submittedName>
        <fullName evidence="1">Uncharacterized protein</fullName>
    </submittedName>
</protein>
<organism evidence="1 2">
    <name type="scientific">Elysia marginata</name>
    <dbReference type="NCBI Taxonomy" id="1093978"/>
    <lineage>
        <taxon>Eukaryota</taxon>
        <taxon>Metazoa</taxon>
        <taxon>Spiralia</taxon>
        <taxon>Lophotrochozoa</taxon>
        <taxon>Mollusca</taxon>
        <taxon>Gastropoda</taxon>
        <taxon>Heterobranchia</taxon>
        <taxon>Euthyneura</taxon>
        <taxon>Panpulmonata</taxon>
        <taxon>Sacoglossa</taxon>
        <taxon>Placobranchoidea</taxon>
        <taxon>Plakobranchidae</taxon>
        <taxon>Elysia</taxon>
    </lineage>
</organism>
<sequence length="147" mass="15741">MSSSPPPPPPGVDKCDKEDTKATKRAALKVSGIEVAGSCALPGLFVQTAVGSAFVITRDFGDLQVADVSPKTDRTINQVFLFGLRVHPCCFVLAILSEEHVGNSHIILYAVTFDNLSLCPSTPFQFLKSFAPPVLKSLADEACRFAM</sequence>
<dbReference type="AlphaFoldDB" id="A0AAV4J738"/>
<dbReference type="EMBL" id="BMAT01009924">
    <property type="protein sequence ID" value="GFS16386.1"/>
    <property type="molecule type" value="Genomic_DNA"/>
</dbReference>
<evidence type="ECO:0000313" key="1">
    <source>
        <dbReference type="EMBL" id="GFS16386.1"/>
    </source>
</evidence>
<reference evidence="1 2" key="1">
    <citation type="journal article" date="2021" name="Elife">
        <title>Chloroplast acquisition without the gene transfer in kleptoplastic sea slugs, Plakobranchus ocellatus.</title>
        <authorList>
            <person name="Maeda T."/>
            <person name="Takahashi S."/>
            <person name="Yoshida T."/>
            <person name="Shimamura S."/>
            <person name="Takaki Y."/>
            <person name="Nagai Y."/>
            <person name="Toyoda A."/>
            <person name="Suzuki Y."/>
            <person name="Arimoto A."/>
            <person name="Ishii H."/>
            <person name="Satoh N."/>
            <person name="Nishiyama T."/>
            <person name="Hasebe M."/>
            <person name="Maruyama T."/>
            <person name="Minagawa J."/>
            <person name="Obokata J."/>
            <person name="Shigenobu S."/>
        </authorList>
    </citation>
    <scope>NUCLEOTIDE SEQUENCE [LARGE SCALE GENOMIC DNA]</scope>
</reference>
<keyword evidence="2" id="KW-1185">Reference proteome</keyword>
<accession>A0AAV4J738</accession>
<evidence type="ECO:0000313" key="2">
    <source>
        <dbReference type="Proteomes" id="UP000762676"/>
    </source>
</evidence>
<dbReference type="Proteomes" id="UP000762676">
    <property type="component" value="Unassembled WGS sequence"/>
</dbReference>
<proteinExistence type="predicted"/>
<gene>
    <name evidence="1" type="ORF">ElyMa_004955500</name>
</gene>
<comment type="caution">
    <text evidence="1">The sequence shown here is derived from an EMBL/GenBank/DDBJ whole genome shotgun (WGS) entry which is preliminary data.</text>
</comment>
<name>A0AAV4J738_9GAST</name>